<dbReference type="AlphaFoldDB" id="A0A0N7IV16"/>
<dbReference type="RefSeq" id="WP_055038412.1">
    <property type="nucleotide sequence ID" value="NZ_AP014854.2"/>
</dbReference>
<sequence length="77" mass="8792">MSSRVKDAFQAVWAANRQLSTVLEADYPPDTPIRWQTRTGGPIYEGRVVENCYGDRIVVRNSRTGRVYPIYASWIVS</sequence>
<keyword evidence="2" id="KW-1185">Reference proteome</keyword>
<dbReference type="EMBL" id="LN907867">
    <property type="protein sequence ID" value="CUU43564.1"/>
    <property type="molecule type" value="Genomic_DNA"/>
</dbReference>
<proteinExistence type="predicted"/>
<dbReference type="KEGG" id="bvr:BVIR_3143"/>
<evidence type="ECO:0000313" key="1">
    <source>
        <dbReference type="EMBL" id="CUU43564.1"/>
    </source>
</evidence>
<organism evidence="1 2">
    <name type="scientific">Blastochloris viridis</name>
    <name type="common">Rhodopseudomonas viridis</name>
    <dbReference type="NCBI Taxonomy" id="1079"/>
    <lineage>
        <taxon>Bacteria</taxon>
        <taxon>Pseudomonadati</taxon>
        <taxon>Pseudomonadota</taxon>
        <taxon>Alphaproteobacteria</taxon>
        <taxon>Hyphomicrobiales</taxon>
        <taxon>Blastochloridaceae</taxon>
        <taxon>Blastochloris</taxon>
    </lineage>
</organism>
<dbReference type="Proteomes" id="UP000065734">
    <property type="component" value="Chromosome I"/>
</dbReference>
<protein>
    <submittedName>
        <fullName evidence="1">Uncharacterized protein</fullName>
    </submittedName>
</protein>
<reference evidence="2" key="1">
    <citation type="journal article" date="2016" name="Genome Announc.">
        <title>Revised genome sequence of the purple photosynthetic bacterium Blastochloris viridis.</title>
        <authorList>
            <person name="Liu L.N."/>
            <person name="Faulkner M."/>
            <person name="Liu X."/>
            <person name="Huang F."/>
            <person name="Darby A.C."/>
            <person name="Hall N."/>
        </authorList>
    </citation>
    <scope>NUCLEOTIDE SEQUENCE [LARGE SCALE GENOMIC DNA]</scope>
    <source>
        <strain evidence="2">ATCC 19567 / DSM 133 / F</strain>
    </source>
</reference>
<gene>
    <name evidence="1" type="ORF">BVIRIDIS_25870</name>
</gene>
<accession>A0A0N7IV16</accession>
<dbReference type="OrthoDB" id="9805576at2"/>
<evidence type="ECO:0000313" key="2">
    <source>
        <dbReference type="Proteomes" id="UP000065734"/>
    </source>
</evidence>
<name>A0A0N7IV16_BLAVI</name>